<keyword evidence="3" id="KW-1185">Reference proteome</keyword>
<reference evidence="2 3" key="1">
    <citation type="journal article" date="2020" name="Mol. Biol. Evol.">
        <title>Interspecific Gene Flow and the Evolution of Specialization in Black and White Rhinoceros.</title>
        <authorList>
            <person name="Moodley Y."/>
            <person name="Westbury M.V."/>
            <person name="Russo I.M."/>
            <person name="Gopalakrishnan S."/>
            <person name="Rakotoarivelo A."/>
            <person name="Olsen R.A."/>
            <person name="Prost S."/>
            <person name="Tunstall T."/>
            <person name="Ryder O.A."/>
            <person name="Dalen L."/>
            <person name="Bruford M.W."/>
        </authorList>
    </citation>
    <scope>NUCLEOTIDE SEQUENCE [LARGE SCALE GENOMIC DNA]</scope>
    <source>
        <strain evidence="2">SBR-YM</strain>
        <tissue evidence="2">Skin</tissue>
    </source>
</reference>
<dbReference type="InterPro" id="IPR029159">
    <property type="entry name" value="CA109-like"/>
</dbReference>
<dbReference type="Proteomes" id="UP000551758">
    <property type="component" value="Unassembled WGS sequence"/>
</dbReference>
<dbReference type="AlphaFoldDB" id="A0A7J7E3I7"/>
<keyword evidence="1" id="KW-0732">Signal</keyword>
<protein>
    <submittedName>
        <fullName evidence="2">Uncharacterized protein</fullName>
    </submittedName>
</protein>
<evidence type="ECO:0000313" key="2">
    <source>
        <dbReference type="EMBL" id="KAF5910317.1"/>
    </source>
</evidence>
<organism evidence="2 3">
    <name type="scientific">Diceros bicornis minor</name>
    <name type="common">South-central black rhinoceros</name>
    <dbReference type="NCBI Taxonomy" id="77932"/>
    <lineage>
        <taxon>Eukaryota</taxon>
        <taxon>Metazoa</taxon>
        <taxon>Chordata</taxon>
        <taxon>Craniata</taxon>
        <taxon>Vertebrata</taxon>
        <taxon>Euteleostomi</taxon>
        <taxon>Mammalia</taxon>
        <taxon>Eutheria</taxon>
        <taxon>Laurasiatheria</taxon>
        <taxon>Perissodactyla</taxon>
        <taxon>Rhinocerotidae</taxon>
        <taxon>Diceros</taxon>
    </lineage>
</organism>
<dbReference type="Pfam" id="PF15011">
    <property type="entry name" value="CA109-like"/>
    <property type="match status" value="1"/>
</dbReference>
<accession>A0A7J7E3I7</accession>
<evidence type="ECO:0000313" key="3">
    <source>
        <dbReference type="Proteomes" id="UP000551758"/>
    </source>
</evidence>
<dbReference type="GO" id="GO:0005737">
    <property type="term" value="C:cytoplasm"/>
    <property type="evidence" value="ECO:0007669"/>
    <property type="project" value="TreeGrafter"/>
</dbReference>
<proteinExistence type="predicted"/>
<dbReference type="EMBL" id="JACDTQ010004225">
    <property type="protein sequence ID" value="KAF5910317.1"/>
    <property type="molecule type" value="Genomic_DNA"/>
</dbReference>
<name>A0A7J7E3I7_DICBM</name>
<gene>
    <name evidence="2" type="ORF">HPG69_014549</name>
</gene>
<comment type="caution">
    <text evidence="2">The sequence shown here is derived from an EMBL/GenBank/DDBJ whole genome shotgun (WGS) entry which is preliminary data.</text>
</comment>
<feature type="chain" id="PRO_5029484094" evidence="1">
    <location>
        <begin position="18"/>
        <end position="218"/>
    </location>
</feature>
<feature type="signal peptide" evidence="1">
    <location>
        <begin position="1"/>
        <end position="17"/>
    </location>
</feature>
<dbReference type="PANTHER" id="PTHR16234:SF5">
    <property type="entry name" value="AFG2-INTERACTING RIBOSOME MATURATION FACTOR"/>
    <property type="match status" value="1"/>
</dbReference>
<evidence type="ECO:0000256" key="1">
    <source>
        <dbReference type="SAM" id="SignalP"/>
    </source>
</evidence>
<dbReference type="GO" id="GO:0005634">
    <property type="term" value="C:nucleus"/>
    <property type="evidence" value="ECO:0007669"/>
    <property type="project" value="TreeGrafter"/>
</dbReference>
<dbReference type="PANTHER" id="PTHR16234">
    <property type="entry name" value="SIMILAR TO HYPOTHETICAL PROTEIN FLJ20508"/>
    <property type="match status" value="1"/>
</dbReference>
<sequence length="218" mass="25023">MLLFSFWFLFFSQQKMTQDQPLLAVQEALRKCFPVVEEQQGLWQSTLRDCQPLLASLSNLAEQLQAAENLRFEDVPSLRAFPDLKERLRRKQLAAGDTVMDKLGERLAALLKVRDTVSSHVERVLQIYVQRADAIGIDAALQASVVSPSVADMLEWLQDIERHYRHSYPLHMFQMSCCMFPSSWKSKEAVCLCVDEGDAVEDRHCCSLVFLKKCQYCT</sequence>